<dbReference type="EMBL" id="CAKKNE010000003">
    <property type="protein sequence ID" value="CAH0372574.1"/>
    <property type="molecule type" value="Genomic_DNA"/>
</dbReference>
<organism evidence="1 2">
    <name type="scientific">Pelagomonas calceolata</name>
    <dbReference type="NCBI Taxonomy" id="35677"/>
    <lineage>
        <taxon>Eukaryota</taxon>
        <taxon>Sar</taxon>
        <taxon>Stramenopiles</taxon>
        <taxon>Ochrophyta</taxon>
        <taxon>Pelagophyceae</taxon>
        <taxon>Pelagomonadales</taxon>
        <taxon>Pelagomonadaceae</taxon>
        <taxon>Pelagomonas</taxon>
    </lineage>
</organism>
<dbReference type="AlphaFoldDB" id="A0A8J2STJ1"/>
<reference evidence="1" key="1">
    <citation type="submission" date="2021-11" db="EMBL/GenBank/DDBJ databases">
        <authorList>
            <consortium name="Genoscope - CEA"/>
            <person name="William W."/>
        </authorList>
    </citation>
    <scope>NUCLEOTIDE SEQUENCE</scope>
</reference>
<gene>
    <name evidence="1" type="ORF">PECAL_3P25830</name>
</gene>
<dbReference type="Proteomes" id="UP000789595">
    <property type="component" value="Unassembled WGS sequence"/>
</dbReference>
<sequence length="126" mass="14155">MHPRRWVVEIFPAPETHQYDYYYLARLMGHAHLCVFDGRAQVQARWGLHRVDENNASAWRGDTVSVPGMSSPRSTTADLDPSALVAIQQHVSDAMENLLDPVSTPSGRGWGGYFPKELLPVQRKLA</sequence>
<keyword evidence="2" id="KW-1185">Reference proteome</keyword>
<protein>
    <submittedName>
        <fullName evidence="1">Uncharacterized protein</fullName>
    </submittedName>
</protein>
<accession>A0A8J2STJ1</accession>
<comment type="caution">
    <text evidence="1">The sequence shown here is derived from an EMBL/GenBank/DDBJ whole genome shotgun (WGS) entry which is preliminary data.</text>
</comment>
<name>A0A8J2STJ1_9STRA</name>
<evidence type="ECO:0000313" key="2">
    <source>
        <dbReference type="Proteomes" id="UP000789595"/>
    </source>
</evidence>
<proteinExistence type="predicted"/>
<evidence type="ECO:0000313" key="1">
    <source>
        <dbReference type="EMBL" id="CAH0372574.1"/>
    </source>
</evidence>